<protein>
    <recommendedName>
        <fullName evidence="4">Calponin-homology (CH) domain-containing protein</fullName>
    </recommendedName>
</protein>
<feature type="compositionally biased region" description="Basic and acidic residues" evidence="1">
    <location>
        <begin position="294"/>
        <end position="308"/>
    </location>
</feature>
<dbReference type="EMBL" id="CAQQ02006667">
    <property type="status" value="NOT_ANNOTATED_CDS"/>
    <property type="molecule type" value="Genomic_DNA"/>
</dbReference>
<dbReference type="EMBL" id="CAQQ02006661">
    <property type="status" value="NOT_ANNOTATED_CDS"/>
    <property type="molecule type" value="Genomic_DNA"/>
</dbReference>
<keyword evidence="3" id="KW-1185">Reference proteome</keyword>
<dbReference type="HOGENOM" id="CLU_904829_0_0_1"/>
<reference evidence="3" key="1">
    <citation type="submission" date="2013-02" db="EMBL/GenBank/DDBJ databases">
        <authorList>
            <person name="Hughes D."/>
        </authorList>
    </citation>
    <scope>NUCLEOTIDE SEQUENCE</scope>
    <source>
        <strain>Durham</strain>
        <strain evidence="3">NC isolate 2 -- Noor lab</strain>
    </source>
</reference>
<reference evidence="2" key="2">
    <citation type="submission" date="2015-06" db="UniProtKB">
        <authorList>
            <consortium name="EnsemblMetazoa"/>
        </authorList>
    </citation>
    <scope>IDENTIFICATION</scope>
</reference>
<dbReference type="EMBL" id="CAQQ02006662">
    <property type="status" value="NOT_ANNOTATED_CDS"/>
    <property type="molecule type" value="Genomic_DNA"/>
</dbReference>
<feature type="compositionally biased region" description="Polar residues" evidence="1">
    <location>
        <begin position="260"/>
        <end position="269"/>
    </location>
</feature>
<dbReference type="SUPFAM" id="SSF47576">
    <property type="entry name" value="Calponin-homology domain, CH-domain"/>
    <property type="match status" value="1"/>
</dbReference>
<dbReference type="Gene3D" id="1.10.418.10">
    <property type="entry name" value="Calponin-like domain"/>
    <property type="match status" value="1"/>
</dbReference>
<evidence type="ECO:0000313" key="3">
    <source>
        <dbReference type="Proteomes" id="UP000015102"/>
    </source>
</evidence>
<dbReference type="PANTHER" id="PTHR23167:SF46">
    <property type="entry name" value="EPS15 HOMOLOGY DOMAIN CONTAINING PROTEIN-BINDING PROTEIN 1, ISOFORM F"/>
    <property type="match status" value="1"/>
</dbReference>
<feature type="compositionally biased region" description="Low complexity" evidence="1">
    <location>
        <begin position="203"/>
        <end position="224"/>
    </location>
</feature>
<feature type="region of interest" description="Disordered" evidence="1">
    <location>
        <begin position="140"/>
        <end position="163"/>
    </location>
</feature>
<dbReference type="STRING" id="36166.T1GQJ7"/>
<dbReference type="PANTHER" id="PTHR23167">
    <property type="entry name" value="CALPONIN HOMOLOGY DOMAIN-CONTAINING PROTEIN DDB_G0272472-RELATED"/>
    <property type="match status" value="1"/>
</dbReference>
<feature type="region of interest" description="Disordered" evidence="1">
    <location>
        <begin position="179"/>
        <end position="308"/>
    </location>
</feature>
<dbReference type="InterPro" id="IPR050540">
    <property type="entry name" value="F-actin_Monoox_Mical"/>
</dbReference>
<sequence length="308" mass="34953">MMNPLDGHVVWPVPDNHSISVTLFKDPRTHEMEDKDWTDMTKLTPNDVVKNCKLAFDTAENLGIPRVIEPTDMSLLAVPDKLAVMTYLHQMRAHFTGKQLHIEQYGETCEESSYVIGDYKSDMDHQNILNLSHLKSTIQSHRNSIDDDKISPPIQSPNSIKDFKDMFSPTAKNIVHKAALSPAKEKITSPLNNNSLNKDKEQQQQTQSQSTLHNNNSNNKNLNNGSLMSRRELNDPFGSDEEEKVLEKKPVETSPPTSPLIDSSATQKILNRHKEMSEKAKAMREKLNICNGDNKSDNDNERQQKLQQ</sequence>
<dbReference type="Proteomes" id="UP000015102">
    <property type="component" value="Unassembled WGS sequence"/>
</dbReference>
<proteinExistence type="predicted"/>
<feature type="compositionally biased region" description="Basic and acidic residues" evidence="1">
    <location>
        <begin position="272"/>
        <end position="287"/>
    </location>
</feature>
<accession>T1GQJ7</accession>
<dbReference type="EnsemblMetazoa" id="MESCA005906-RA">
    <property type="protein sequence ID" value="MESCA005906-PA"/>
    <property type="gene ID" value="MESCA005906"/>
</dbReference>
<organism evidence="2 3">
    <name type="scientific">Megaselia scalaris</name>
    <name type="common">Humpbacked fly</name>
    <name type="synonym">Phora scalaris</name>
    <dbReference type="NCBI Taxonomy" id="36166"/>
    <lineage>
        <taxon>Eukaryota</taxon>
        <taxon>Metazoa</taxon>
        <taxon>Ecdysozoa</taxon>
        <taxon>Arthropoda</taxon>
        <taxon>Hexapoda</taxon>
        <taxon>Insecta</taxon>
        <taxon>Pterygota</taxon>
        <taxon>Neoptera</taxon>
        <taxon>Endopterygota</taxon>
        <taxon>Diptera</taxon>
        <taxon>Brachycera</taxon>
        <taxon>Muscomorpha</taxon>
        <taxon>Platypezoidea</taxon>
        <taxon>Phoridae</taxon>
        <taxon>Megaseliini</taxon>
        <taxon>Megaselia</taxon>
    </lineage>
</organism>
<dbReference type="EMBL" id="CAQQ02006663">
    <property type="status" value="NOT_ANNOTATED_CDS"/>
    <property type="molecule type" value="Genomic_DNA"/>
</dbReference>
<evidence type="ECO:0000256" key="1">
    <source>
        <dbReference type="SAM" id="MobiDB-lite"/>
    </source>
</evidence>
<dbReference type="EMBL" id="CAQQ02006666">
    <property type="status" value="NOT_ANNOTATED_CDS"/>
    <property type="molecule type" value="Genomic_DNA"/>
</dbReference>
<dbReference type="AlphaFoldDB" id="T1GQJ7"/>
<dbReference type="EMBL" id="CAQQ02006664">
    <property type="status" value="NOT_ANNOTATED_CDS"/>
    <property type="molecule type" value="Genomic_DNA"/>
</dbReference>
<evidence type="ECO:0008006" key="4">
    <source>
        <dbReference type="Google" id="ProtNLM"/>
    </source>
</evidence>
<dbReference type="EMBL" id="CAQQ02006665">
    <property type="status" value="NOT_ANNOTATED_CDS"/>
    <property type="molecule type" value="Genomic_DNA"/>
</dbReference>
<dbReference type="EMBL" id="CAQQ02006660">
    <property type="status" value="NOT_ANNOTATED_CDS"/>
    <property type="molecule type" value="Genomic_DNA"/>
</dbReference>
<name>T1GQJ7_MEGSC</name>
<dbReference type="InterPro" id="IPR036872">
    <property type="entry name" value="CH_dom_sf"/>
</dbReference>
<evidence type="ECO:0000313" key="2">
    <source>
        <dbReference type="EnsemblMetazoa" id="MESCA005906-PA"/>
    </source>
</evidence>